<reference evidence="3" key="1">
    <citation type="submission" date="2020-01" db="EMBL/GenBank/DDBJ databases">
        <title>Development of genomics and gene disruption for Polysphondylium violaceum indicates a role for the polyketide synthase stlB in stalk morphogenesis.</title>
        <authorList>
            <person name="Narita B."/>
            <person name="Kawabe Y."/>
            <person name="Kin K."/>
            <person name="Saito T."/>
            <person name="Gibbs R."/>
            <person name="Kuspa A."/>
            <person name="Muzny D."/>
            <person name="Queller D."/>
            <person name="Richards S."/>
            <person name="Strassman J."/>
            <person name="Sucgang R."/>
            <person name="Worley K."/>
            <person name="Schaap P."/>
        </authorList>
    </citation>
    <scope>NUCLEOTIDE SEQUENCE</scope>
    <source>
        <strain evidence="3">QSvi11</strain>
    </source>
</reference>
<proteinExistence type="predicted"/>
<dbReference type="EMBL" id="AJWJ01000826">
    <property type="protein sequence ID" value="KAF2068837.1"/>
    <property type="molecule type" value="Genomic_DNA"/>
</dbReference>
<organism evidence="3 4">
    <name type="scientific">Polysphondylium violaceum</name>
    <dbReference type="NCBI Taxonomy" id="133409"/>
    <lineage>
        <taxon>Eukaryota</taxon>
        <taxon>Amoebozoa</taxon>
        <taxon>Evosea</taxon>
        <taxon>Eumycetozoa</taxon>
        <taxon>Dictyostelia</taxon>
        <taxon>Dictyosteliales</taxon>
        <taxon>Dictyosteliaceae</taxon>
        <taxon>Polysphondylium</taxon>
    </lineage>
</organism>
<keyword evidence="1" id="KW-1133">Transmembrane helix</keyword>
<feature type="chain" id="PRO_5035159621" description="Phospholipase B-like" evidence="2">
    <location>
        <begin position="22"/>
        <end position="556"/>
    </location>
</feature>
<sequence>MKLKVLGILLLLLNVNIYVHSFDTGHHGDITANAMQIRGYGKSARDVSVLLNWFPDFFAYTPIQHIKEAQLLHFDNIYTLQNATDYFGQLIYNSKSGFEQIAKEGNTLQYLGLLGVTLHTIQDFYAHTNWVEIHSPYDCDCVRSETFMEGIHAANGNLTQLYGDVRSLASYSWGEDCSADERNCFPGTNVHGDYCGGINKDSYVRKSWQQAYATAFAASVEWIYNVELWVNAVNKEIVTNAKAYTPATETDQNDLSSNLYDSVVVSYGAKTTKDDGHYKGPGSGSLKRFGYYSERFLASNSIYKKLFTQDKIYNYLVTPDIYNASTVKANTKSPDLLPFVEVYHPLTYFEKNLYSSAILRTTYVKTDDKFNSPSPFAIVTMGPLEFIDAVQIDKTEFRPYWTDFFIFPFSQNESVPIIYKLLNDKLLDGNEQMNLDDNDGVISMTMQPKTAILSGEATGLHNTSSSELTYVLGGTTVKILVMTKQIGSCSLSSLPDPICGEWAWPQQPLNQYCDVSELVTSSSSNLILMFTSSNIMSILLLILSFTFMIHSAFRNF</sequence>
<comment type="caution">
    <text evidence="3">The sequence shown here is derived from an EMBL/GenBank/DDBJ whole genome shotgun (WGS) entry which is preliminary data.</text>
</comment>
<evidence type="ECO:0000313" key="3">
    <source>
        <dbReference type="EMBL" id="KAF2068837.1"/>
    </source>
</evidence>
<feature type="transmembrane region" description="Helical" evidence="1">
    <location>
        <begin position="526"/>
        <end position="549"/>
    </location>
</feature>
<gene>
    <name evidence="3" type="ORF">CYY_009841</name>
</gene>
<name>A0A8J4V072_9MYCE</name>
<dbReference type="AlphaFoldDB" id="A0A8J4V072"/>
<keyword evidence="1" id="KW-0812">Transmembrane</keyword>
<keyword evidence="4" id="KW-1185">Reference proteome</keyword>
<accession>A0A8J4V072</accession>
<evidence type="ECO:0008006" key="5">
    <source>
        <dbReference type="Google" id="ProtNLM"/>
    </source>
</evidence>
<evidence type="ECO:0000256" key="1">
    <source>
        <dbReference type="SAM" id="Phobius"/>
    </source>
</evidence>
<evidence type="ECO:0000256" key="2">
    <source>
        <dbReference type="SAM" id="SignalP"/>
    </source>
</evidence>
<keyword evidence="1" id="KW-0472">Membrane</keyword>
<protein>
    <recommendedName>
        <fullName evidence="5">Phospholipase B-like</fullName>
    </recommendedName>
</protein>
<dbReference type="OrthoDB" id="301415at2759"/>
<dbReference type="Proteomes" id="UP000695562">
    <property type="component" value="Unassembled WGS sequence"/>
</dbReference>
<evidence type="ECO:0000313" key="4">
    <source>
        <dbReference type="Proteomes" id="UP000695562"/>
    </source>
</evidence>
<feature type="signal peptide" evidence="2">
    <location>
        <begin position="1"/>
        <end position="21"/>
    </location>
</feature>
<keyword evidence="2" id="KW-0732">Signal</keyword>